<dbReference type="EMBL" id="BCSZ01000064">
    <property type="protein sequence ID" value="GAT05640.1"/>
    <property type="molecule type" value="Genomic_DNA"/>
</dbReference>
<gene>
    <name evidence="1" type="ORF">RMCFA_5751</name>
</gene>
<proteinExistence type="predicted"/>
<dbReference type="Proteomes" id="UP000069705">
    <property type="component" value="Unassembled WGS sequence"/>
</dbReference>
<evidence type="ECO:0000313" key="2">
    <source>
        <dbReference type="Proteomes" id="UP000069705"/>
    </source>
</evidence>
<accession>A0A100WWD9</accession>
<comment type="caution">
    <text evidence="1">The sequence shown here is derived from an EMBL/GenBank/DDBJ whole genome shotgun (WGS) entry which is preliminary data.</text>
</comment>
<reference evidence="1 2" key="1">
    <citation type="journal article" date="2016" name="Genome Announc.">
        <title>Draft Genome Sequences of Five Rapidly Growing Mycobacterium Species, M. thermoresistibile, M. fortuitum subsp. acetamidolyticum, M. canariasense, M. brisbanense, and M. novocastrense.</title>
        <authorList>
            <person name="Katahira K."/>
            <person name="Ogura Y."/>
            <person name="Gotoh Y."/>
            <person name="Hayashi T."/>
        </authorList>
    </citation>
    <scope>NUCLEOTIDE SEQUENCE [LARGE SCALE GENOMIC DNA]</scope>
    <source>
        <strain evidence="1 2">JCM6368</strain>
    </source>
</reference>
<reference evidence="2" key="2">
    <citation type="submission" date="2016-02" db="EMBL/GenBank/DDBJ databases">
        <title>Draft genome sequence of five rapidly growing Mycobacterium species.</title>
        <authorList>
            <person name="Katahira K."/>
            <person name="Gotou Y."/>
            <person name="Iida K."/>
            <person name="Ogura Y."/>
            <person name="Hayashi T."/>
        </authorList>
    </citation>
    <scope>NUCLEOTIDE SEQUENCE [LARGE SCALE GENOMIC DNA]</scope>
    <source>
        <strain evidence="2">JCM6368</strain>
    </source>
</reference>
<name>A0A100WWD9_MYCFO</name>
<sequence>MSEQGAAVAGAANASGKAALTRVEAIAATRADFRRRLTGDIFTQNG</sequence>
<protein>
    <submittedName>
        <fullName evidence="1">Uncharacterized protein</fullName>
    </submittedName>
</protein>
<evidence type="ECO:0000313" key="1">
    <source>
        <dbReference type="EMBL" id="GAT05640.1"/>
    </source>
</evidence>
<organism evidence="1 2">
    <name type="scientific">Mycolicibacterium fortuitum subsp. acetamidolyticum</name>
    <dbReference type="NCBI Taxonomy" id="144550"/>
    <lineage>
        <taxon>Bacteria</taxon>
        <taxon>Bacillati</taxon>
        <taxon>Actinomycetota</taxon>
        <taxon>Actinomycetes</taxon>
        <taxon>Mycobacteriales</taxon>
        <taxon>Mycobacteriaceae</taxon>
        <taxon>Mycolicibacterium</taxon>
    </lineage>
</organism>
<dbReference type="AlphaFoldDB" id="A0A100WWD9"/>